<evidence type="ECO:0000313" key="1">
    <source>
        <dbReference type="EMBL" id="DAB35643.1"/>
    </source>
</evidence>
<feature type="non-terminal residue" evidence="1">
    <location>
        <position position="1"/>
    </location>
</feature>
<dbReference type="EMBL" id="DLUG01000234">
    <property type="protein sequence ID" value="DAB35643.1"/>
    <property type="molecule type" value="Genomic_DNA"/>
</dbReference>
<organism evidence="1 2">
    <name type="scientific">Sulfurospirillum cavolei</name>
    <dbReference type="NCBI Taxonomy" id="366522"/>
    <lineage>
        <taxon>Bacteria</taxon>
        <taxon>Pseudomonadati</taxon>
        <taxon>Campylobacterota</taxon>
        <taxon>Epsilonproteobacteria</taxon>
        <taxon>Campylobacterales</taxon>
        <taxon>Sulfurospirillaceae</taxon>
        <taxon>Sulfurospirillum</taxon>
    </lineage>
</organism>
<comment type="caution">
    <text evidence="1">The sequence shown here is derived from an EMBL/GenBank/DDBJ whole genome shotgun (WGS) entry which is preliminary data.</text>
</comment>
<reference evidence="1 2" key="1">
    <citation type="journal article" date="2017" name="Front. Microbiol.">
        <title>Comparative Genomic Analysis of the Class Epsilonproteobacteria and Proposed Reclassification to Epsilonbacteraeota (phyl. nov.).</title>
        <authorList>
            <person name="Waite D.W."/>
            <person name="Vanwonterghem I."/>
            <person name="Rinke C."/>
            <person name="Parks D.H."/>
            <person name="Zhang Y."/>
            <person name="Takai K."/>
            <person name="Sievert S.M."/>
            <person name="Simon J."/>
            <person name="Campbell B.J."/>
            <person name="Hanson T.E."/>
            <person name="Woyke T."/>
            <person name="Klotz M.G."/>
            <person name="Hugenholtz P."/>
        </authorList>
    </citation>
    <scope>NUCLEOTIDE SEQUENCE [LARGE SCALE GENOMIC DNA]</scope>
    <source>
        <strain evidence="1">UBA11420</strain>
    </source>
</reference>
<name>A0A2D3WGK4_9BACT</name>
<gene>
    <name evidence="1" type="ORF">CFH80_09075</name>
</gene>
<protein>
    <submittedName>
        <fullName evidence="1">FeS-binding protein</fullName>
    </submittedName>
</protein>
<sequence>CVQVCTTDAIRVADYDTFETLQADKG</sequence>
<proteinExistence type="predicted"/>
<evidence type="ECO:0000313" key="2">
    <source>
        <dbReference type="Proteomes" id="UP000231638"/>
    </source>
</evidence>
<accession>A0A2D3WGK4</accession>
<dbReference type="Proteomes" id="UP000231638">
    <property type="component" value="Unassembled WGS sequence"/>
</dbReference>
<dbReference type="AlphaFoldDB" id="A0A2D3WGK4"/>